<dbReference type="EMBL" id="CP014639">
    <property type="protein sequence ID" value="ANH79033.1"/>
    <property type="molecule type" value="Genomic_DNA"/>
</dbReference>
<dbReference type="KEGG" id="csaz:Cs308_0863"/>
<reference evidence="2 3" key="1">
    <citation type="submission" date="2016-03" db="EMBL/GenBank/DDBJ databases">
        <title>Culture-independent genomics supports pathogen discovery for uncultivable bacteria within the genus Chlamydia.</title>
        <authorList>
            <person name="Taylor-Brown A."/>
            <person name="Bachmann N.L."/>
            <person name="Borel N."/>
            <person name="Polkinghorne A."/>
        </authorList>
    </citation>
    <scope>NUCLEOTIDE SEQUENCE [LARGE SCALE GENOMIC DNA]</scope>
    <source>
        <strain evidence="2 3">2742-308</strain>
    </source>
</reference>
<keyword evidence="1" id="KW-0472">Membrane</keyword>
<dbReference type="PATRIC" id="fig|1806891.3.peg.856"/>
<dbReference type="AlphaFoldDB" id="A0A1A9HY68"/>
<keyword evidence="3" id="KW-1185">Reference proteome</keyword>
<dbReference type="Proteomes" id="UP000078162">
    <property type="component" value="Chromosome"/>
</dbReference>
<evidence type="ECO:0000313" key="2">
    <source>
        <dbReference type="EMBL" id="ANH79033.1"/>
    </source>
</evidence>
<keyword evidence="1" id="KW-0812">Transmembrane</keyword>
<feature type="transmembrane region" description="Helical" evidence="1">
    <location>
        <begin position="106"/>
        <end position="137"/>
    </location>
</feature>
<evidence type="ECO:0000256" key="1">
    <source>
        <dbReference type="SAM" id="Phobius"/>
    </source>
</evidence>
<protein>
    <submittedName>
        <fullName evidence="2">Inclusion Membrane Protein B</fullName>
    </submittedName>
</protein>
<name>A0A1A9HY68_9CHLA</name>
<dbReference type="RefSeq" id="WP_066482933.1">
    <property type="nucleotide sequence ID" value="NZ_CP014639.1"/>
</dbReference>
<sequence length="187" mass="19940">MTASIETQMRNLDDRLEEVEHQVSKLDPLSQTVQVLSLQVQEVVDSSIEGKVSSNKVGQLQEQVGLLLHLILEDNKNKDPAPQQFHVSSTSGYKIQQKAPSTLAKVLAVLLTLIALIALTVLIVCILTACGACPIVLSILNLYTIGACISLPVLGSLAVGLMVLSILGAQTAMKNKLIIINSSSQSS</sequence>
<proteinExistence type="predicted"/>
<organism evidence="2 3">
    <name type="scientific">Candidatus Chlamydia sanziniae</name>
    <dbReference type="NCBI Taxonomy" id="1806891"/>
    <lineage>
        <taxon>Bacteria</taxon>
        <taxon>Pseudomonadati</taxon>
        <taxon>Chlamydiota</taxon>
        <taxon>Chlamydiia</taxon>
        <taxon>Chlamydiales</taxon>
        <taxon>Chlamydiaceae</taxon>
        <taxon>Chlamydia/Chlamydophila group</taxon>
        <taxon>Chlamydia</taxon>
    </lineage>
</organism>
<gene>
    <name evidence="2" type="ORF">Cs308_0863</name>
</gene>
<evidence type="ECO:0000313" key="3">
    <source>
        <dbReference type="Proteomes" id="UP000078162"/>
    </source>
</evidence>
<accession>A0A1A9HY68</accession>
<keyword evidence="1" id="KW-1133">Transmembrane helix</keyword>
<feature type="transmembrane region" description="Helical" evidence="1">
    <location>
        <begin position="143"/>
        <end position="167"/>
    </location>
</feature>
<dbReference type="NCBIfam" id="NF033935">
    <property type="entry name" value="inclusion_IncB"/>
    <property type="match status" value="1"/>
</dbReference>
<dbReference type="STRING" id="1806891.Cs308_0863"/>